<dbReference type="PANTHER" id="PTHR42877">
    <property type="entry name" value="L-ORNITHINE N(5)-MONOOXYGENASE-RELATED"/>
    <property type="match status" value="1"/>
</dbReference>
<evidence type="ECO:0000313" key="2">
    <source>
        <dbReference type="EMBL" id="KAJ7023565.1"/>
    </source>
</evidence>
<dbReference type="PRINTS" id="PR00469">
    <property type="entry name" value="PNDRDTASEII"/>
</dbReference>
<comment type="caution">
    <text evidence="2">The sequence shown here is derived from an EMBL/GenBank/DDBJ whole genome shotgun (WGS) entry which is preliminary data.</text>
</comment>
<accession>A0AAD6S9V4</accession>
<dbReference type="PANTHER" id="PTHR42877:SF4">
    <property type="entry name" value="FAD_NAD(P)-BINDING DOMAIN-CONTAINING PROTEIN-RELATED"/>
    <property type="match status" value="1"/>
</dbReference>
<gene>
    <name evidence="2" type="ORF">C8F04DRAFT_1213255</name>
</gene>
<proteinExistence type="inferred from homology"/>
<dbReference type="EMBL" id="JARJCM010000186">
    <property type="protein sequence ID" value="KAJ7023565.1"/>
    <property type="molecule type" value="Genomic_DNA"/>
</dbReference>
<comment type="similarity">
    <text evidence="1">Belongs to the FAD-binding monooxygenase family.</text>
</comment>
<reference evidence="2" key="1">
    <citation type="submission" date="2023-03" db="EMBL/GenBank/DDBJ databases">
        <title>Massive genome expansion in bonnet fungi (Mycena s.s.) driven by repeated elements and novel gene families across ecological guilds.</title>
        <authorList>
            <consortium name="Lawrence Berkeley National Laboratory"/>
            <person name="Harder C.B."/>
            <person name="Miyauchi S."/>
            <person name="Viragh M."/>
            <person name="Kuo A."/>
            <person name="Thoen E."/>
            <person name="Andreopoulos B."/>
            <person name="Lu D."/>
            <person name="Skrede I."/>
            <person name="Drula E."/>
            <person name="Henrissat B."/>
            <person name="Morin E."/>
            <person name="Kohler A."/>
            <person name="Barry K."/>
            <person name="LaButti K."/>
            <person name="Morin E."/>
            <person name="Salamov A."/>
            <person name="Lipzen A."/>
            <person name="Mereny Z."/>
            <person name="Hegedus B."/>
            <person name="Baldrian P."/>
            <person name="Stursova M."/>
            <person name="Weitz H."/>
            <person name="Taylor A."/>
            <person name="Grigoriev I.V."/>
            <person name="Nagy L.G."/>
            <person name="Martin F."/>
            <person name="Kauserud H."/>
        </authorList>
    </citation>
    <scope>NUCLEOTIDE SEQUENCE</scope>
    <source>
        <strain evidence="2">CBHHK200</strain>
    </source>
</reference>
<name>A0AAD6S9V4_9AGAR</name>
<protein>
    <recommendedName>
        <fullName evidence="4">L-ornithine N(5)-oxygenase</fullName>
    </recommendedName>
</protein>
<keyword evidence="3" id="KW-1185">Reference proteome</keyword>
<evidence type="ECO:0000313" key="3">
    <source>
        <dbReference type="Proteomes" id="UP001218188"/>
    </source>
</evidence>
<dbReference type="AlphaFoldDB" id="A0AAD6S9V4"/>
<dbReference type="Pfam" id="PF13738">
    <property type="entry name" value="Pyr_redox_3"/>
    <property type="match status" value="1"/>
</dbReference>
<evidence type="ECO:0000256" key="1">
    <source>
        <dbReference type="ARBA" id="ARBA00010139"/>
    </source>
</evidence>
<organism evidence="2 3">
    <name type="scientific">Mycena alexandri</name>
    <dbReference type="NCBI Taxonomy" id="1745969"/>
    <lineage>
        <taxon>Eukaryota</taxon>
        <taxon>Fungi</taxon>
        <taxon>Dikarya</taxon>
        <taxon>Basidiomycota</taxon>
        <taxon>Agaricomycotina</taxon>
        <taxon>Agaricomycetes</taxon>
        <taxon>Agaricomycetidae</taxon>
        <taxon>Agaricales</taxon>
        <taxon>Marasmiineae</taxon>
        <taxon>Mycenaceae</taxon>
        <taxon>Mycena</taxon>
    </lineage>
</organism>
<dbReference type="SUPFAM" id="SSF51905">
    <property type="entry name" value="FAD/NAD(P)-binding domain"/>
    <property type="match status" value="2"/>
</dbReference>
<dbReference type="Gene3D" id="3.50.50.60">
    <property type="entry name" value="FAD/NAD(P)-binding domain"/>
    <property type="match status" value="2"/>
</dbReference>
<dbReference type="InterPro" id="IPR051209">
    <property type="entry name" value="FAD-bind_Monooxygenase_sf"/>
</dbReference>
<sequence>MSLQTQIAIIGAGIAGLTMAIKLKRMGFSDFTVIEAANEIGGTWRGCSSDVAIHLYSLSSDLCPDWMHSHALQPDILQYWLQLTAKYGLDRNISLDHKVVSAEWNGGGYDILAETGDGTRIPLTAKVLVSAVGRLGVPRFPDIPGVAEFRGVSFHSARWDTSVSLAGKRVAVVGNGPSATQFVPIISQDPSVQVTQYCRSPRWLAPPALSQYSAAQRWLFRHSPCYLRAFRSFQFFWKTDHEKYLTRYMKRVVPLEYWEEAIPSGPNLSLCPDHEQNRFFVLLTSTGSEQDDYFISIKGNAGQCVAEYYVAQGGPTAYLGTTLPGFANLFFISGGNTATGSSSVLLAVEIQTEYIIQLIQPILDGNISSLEVTVGATEAYNRYLQVKLTGFVWSKCSSWYRTGGDGKVYATFPGPMTLFWCWLRRPNWDHYTFHSATGWKPQRSVLGGIIPTCWCCCPEISRIS</sequence>
<dbReference type="InterPro" id="IPR036188">
    <property type="entry name" value="FAD/NAD-bd_sf"/>
</dbReference>
<dbReference type="PRINTS" id="PR00368">
    <property type="entry name" value="FADPNR"/>
</dbReference>
<dbReference type="Proteomes" id="UP001218188">
    <property type="component" value="Unassembled WGS sequence"/>
</dbReference>
<evidence type="ECO:0008006" key="4">
    <source>
        <dbReference type="Google" id="ProtNLM"/>
    </source>
</evidence>